<name>A0A918RXX4_9GAMM</name>
<evidence type="ECO:0000256" key="8">
    <source>
        <dbReference type="ARBA" id="ARBA00047838"/>
    </source>
</evidence>
<dbReference type="GO" id="GO:0000105">
    <property type="term" value="P:L-histidine biosynthetic process"/>
    <property type="evidence" value="ECO:0007669"/>
    <property type="project" value="UniProtKB-UniRule"/>
</dbReference>
<comment type="catalytic activity">
    <reaction evidence="8 10">
        <text>5-[(5-phospho-1-deoxy-D-ribulos-1-ylimino)methylamino]-1-(5-phospho-beta-D-ribosyl)imidazole-4-carboxamide + L-glutamine = D-erythro-1-(imidazol-4-yl)glycerol 3-phosphate + 5-amino-1-(5-phospho-beta-D-ribosyl)imidazole-4-carboxamide + L-glutamate + H(+)</text>
        <dbReference type="Rhea" id="RHEA:24793"/>
        <dbReference type="ChEBI" id="CHEBI:15378"/>
        <dbReference type="ChEBI" id="CHEBI:29985"/>
        <dbReference type="ChEBI" id="CHEBI:58278"/>
        <dbReference type="ChEBI" id="CHEBI:58359"/>
        <dbReference type="ChEBI" id="CHEBI:58475"/>
        <dbReference type="ChEBI" id="CHEBI:58525"/>
        <dbReference type="EC" id="4.3.2.10"/>
    </reaction>
</comment>
<reference evidence="13" key="2">
    <citation type="submission" date="2020-09" db="EMBL/GenBank/DDBJ databases">
        <authorList>
            <person name="Sun Q."/>
            <person name="Kim S."/>
        </authorList>
    </citation>
    <scope>NUCLEOTIDE SEQUENCE</scope>
    <source>
        <strain evidence="13">KCTC 12711</strain>
    </source>
</reference>
<keyword evidence="3 10" id="KW-0028">Amino-acid biosynthesis</keyword>
<dbReference type="PANTHER" id="PTHR42701">
    <property type="entry name" value="IMIDAZOLE GLYCEROL PHOSPHATE SYNTHASE SUBUNIT HISH"/>
    <property type="match status" value="1"/>
</dbReference>
<dbReference type="NCBIfam" id="TIGR01855">
    <property type="entry name" value="IMP_synth_hisH"/>
    <property type="match status" value="1"/>
</dbReference>
<accession>A0A918RXX4</accession>
<dbReference type="HAMAP" id="MF_00278">
    <property type="entry name" value="HisH"/>
    <property type="match status" value="1"/>
</dbReference>
<evidence type="ECO:0000256" key="6">
    <source>
        <dbReference type="ARBA" id="ARBA00023102"/>
    </source>
</evidence>
<keyword evidence="2 10" id="KW-0963">Cytoplasm</keyword>
<evidence type="ECO:0000256" key="4">
    <source>
        <dbReference type="ARBA" id="ARBA00022801"/>
    </source>
</evidence>
<dbReference type="PIRSF" id="PIRSF000495">
    <property type="entry name" value="Amidotransf_hisH"/>
    <property type="match status" value="1"/>
</dbReference>
<keyword evidence="6 10" id="KW-0368">Histidine biosynthesis</keyword>
<comment type="function">
    <text evidence="10">IGPS catalyzes the conversion of PRFAR and glutamine to IGP, AICAR and glutamate. The HisH subunit catalyzes the hydrolysis of glutamine to glutamate and ammonia as part of the synthesis of IGP and AICAR. The resulting ammonia molecule is channeled to the active site of HisF.</text>
</comment>
<sequence length="213" mass="23635">MHIAIVDLGVGNLRSVHQALITVAPNAQVEITHDPSVVGRADRVVLPGQGAIETWFESLRLHNLEAAIREAATQKPLFGICVGMQAMFDHSEEDGGIDGLGLFAGRVRHFNQFHTPKIGFKVPQMGWNQVKQTQDHPMWHGIADQRHFYFLHSYCANVPSHDADYVQGLADYGHEYVAAVGAGNVFAVQFHPEKSHDDGLQLLTNFTQWNPHA</sequence>
<dbReference type="EC" id="4.3.2.10" evidence="10"/>
<evidence type="ECO:0000256" key="5">
    <source>
        <dbReference type="ARBA" id="ARBA00022962"/>
    </source>
</evidence>
<dbReference type="InterPro" id="IPR010139">
    <property type="entry name" value="Imidazole-glycPsynth_HisH"/>
</dbReference>
<evidence type="ECO:0000256" key="10">
    <source>
        <dbReference type="HAMAP-Rule" id="MF_00278"/>
    </source>
</evidence>
<keyword evidence="5 10" id="KW-0315">Glutamine amidotransferase</keyword>
<dbReference type="EC" id="3.5.1.2" evidence="10"/>
<evidence type="ECO:0000256" key="9">
    <source>
        <dbReference type="ARBA" id="ARBA00049534"/>
    </source>
</evidence>
<dbReference type="InterPro" id="IPR029062">
    <property type="entry name" value="Class_I_gatase-like"/>
</dbReference>
<dbReference type="GO" id="GO:0004359">
    <property type="term" value="F:glutaminase activity"/>
    <property type="evidence" value="ECO:0007669"/>
    <property type="project" value="UniProtKB-EC"/>
</dbReference>
<dbReference type="EMBL" id="BMXA01000004">
    <property type="protein sequence ID" value="GHA13014.1"/>
    <property type="molecule type" value="Genomic_DNA"/>
</dbReference>
<dbReference type="PROSITE" id="PS51273">
    <property type="entry name" value="GATASE_TYPE_1"/>
    <property type="match status" value="1"/>
</dbReference>
<dbReference type="RefSeq" id="WP_229794266.1">
    <property type="nucleotide sequence ID" value="NZ_BMXA01000004.1"/>
</dbReference>
<dbReference type="InterPro" id="IPR017926">
    <property type="entry name" value="GATASE"/>
</dbReference>
<dbReference type="GO" id="GO:0016829">
    <property type="term" value="F:lyase activity"/>
    <property type="evidence" value="ECO:0007669"/>
    <property type="project" value="UniProtKB-KW"/>
</dbReference>
<comment type="catalytic activity">
    <reaction evidence="9 10">
        <text>L-glutamine + H2O = L-glutamate + NH4(+)</text>
        <dbReference type="Rhea" id="RHEA:15889"/>
        <dbReference type="ChEBI" id="CHEBI:15377"/>
        <dbReference type="ChEBI" id="CHEBI:28938"/>
        <dbReference type="ChEBI" id="CHEBI:29985"/>
        <dbReference type="ChEBI" id="CHEBI:58359"/>
        <dbReference type="EC" id="3.5.1.2"/>
    </reaction>
</comment>
<dbReference type="GO" id="GO:0000107">
    <property type="term" value="F:imidazoleglycerol-phosphate synthase activity"/>
    <property type="evidence" value="ECO:0007669"/>
    <property type="project" value="UniProtKB-UniRule"/>
</dbReference>
<gene>
    <name evidence="10 13" type="primary">hisH</name>
    <name evidence="13" type="ORF">GCM10008090_23390</name>
</gene>
<dbReference type="GO" id="GO:0005737">
    <property type="term" value="C:cytoplasm"/>
    <property type="evidence" value="ECO:0007669"/>
    <property type="project" value="UniProtKB-SubCell"/>
</dbReference>
<keyword evidence="14" id="KW-1185">Reference proteome</keyword>
<comment type="pathway">
    <text evidence="1 10">Amino-acid biosynthesis; L-histidine biosynthesis; L-histidine from 5-phospho-alpha-D-ribose 1-diphosphate: step 5/9.</text>
</comment>
<evidence type="ECO:0000256" key="7">
    <source>
        <dbReference type="ARBA" id="ARBA00023239"/>
    </source>
</evidence>
<dbReference type="Proteomes" id="UP000614811">
    <property type="component" value="Unassembled WGS sequence"/>
</dbReference>
<feature type="active site" evidence="10 11">
    <location>
        <position position="191"/>
    </location>
</feature>
<comment type="subcellular location">
    <subcellularLocation>
        <location evidence="10">Cytoplasm</location>
    </subcellularLocation>
</comment>
<evidence type="ECO:0000313" key="13">
    <source>
        <dbReference type="EMBL" id="GHA13014.1"/>
    </source>
</evidence>
<organism evidence="13 14">
    <name type="scientific">Arenicella chitinivorans</name>
    <dbReference type="NCBI Taxonomy" id="1329800"/>
    <lineage>
        <taxon>Bacteria</taxon>
        <taxon>Pseudomonadati</taxon>
        <taxon>Pseudomonadota</taxon>
        <taxon>Gammaproteobacteria</taxon>
        <taxon>Arenicellales</taxon>
        <taxon>Arenicellaceae</taxon>
        <taxon>Arenicella</taxon>
    </lineage>
</organism>
<proteinExistence type="inferred from homology"/>
<keyword evidence="4 10" id="KW-0378">Hydrolase</keyword>
<dbReference type="SUPFAM" id="SSF52317">
    <property type="entry name" value="Class I glutamine amidotransferase-like"/>
    <property type="match status" value="1"/>
</dbReference>
<evidence type="ECO:0000256" key="3">
    <source>
        <dbReference type="ARBA" id="ARBA00022605"/>
    </source>
</evidence>
<feature type="active site" description="Nucleophile" evidence="10 11">
    <location>
        <position position="81"/>
    </location>
</feature>
<feature type="active site" evidence="10 11">
    <location>
        <position position="193"/>
    </location>
</feature>
<comment type="caution">
    <text evidence="13">The sequence shown here is derived from an EMBL/GenBank/DDBJ whole genome shotgun (WGS) entry which is preliminary data.</text>
</comment>
<feature type="domain" description="Glutamine amidotransferase" evidence="12">
    <location>
        <begin position="15"/>
        <end position="206"/>
    </location>
</feature>
<keyword evidence="7 10" id="KW-0456">Lyase</keyword>
<evidence type="ECO:0000256" key="2">
    <source>
        <dbReference type="ARBA" id="ARBA00022490"/>
    </source>
</evidence>
<dbReference type="Pfam" id="PF00117">
    <property type="entry name" value="GATase"/>
    <property type="match status" value="1"/>
</dbReference>
<protein>
    <recommendedName>
        <fullName evidence="10">Imidazole glycerol phosphate synthase subunit HisH</fullName>
        <ecNumber evidence="10">4.3.2.10</ecNumber>
    </recommendedName>
    <alternativeName>
        <fullName evidence="10">IGP synthase glutaminase subunit</fullName>
        <ecNumber evidence="10">3.5.1.2</ecNumber>
    </alternativeName>
    <alternativeName>
        <fullName evidence="10">IGP synthase subunit HisH</fullName>
    </alternativeName>
    <alternativeName>
        <fullName evidence="10">ImGP synthase subunit HisH</fullName>
        <shortName evidence="10">IGPS subunit HisH</shortName>
    </alternativeName>
</protein>
<dbReference type="Gene3D" id="3.40.50.880">
    <property type="match status" value="1"/>
</dbReference>
<reference evidence="13" key="1">
    <citation type="journal article" date="2014" name="Int. J. Syst. Evol. Microbiol.">
        <title>Complete genome sequence of Corynebacterium casei LMG S-19264T (=DSM 44701T), isolated from a smear-ripened cheese.</title>
        <authorList>
            <consortium name="US DOE Joint Genome Institute (JGI-PGF)"/>
            <person name="Walter F."/>
            <person name="Albersmeier A."/>
            <person name="Kalinowski J."/>
            <person name="Ruckert C."/>
        </authorList>
    </citation>
    <scope>NUCLEOTIDE SEQUENCE</scope>
    <source>
        <strain evidence="13">KCTC 12711</strain>
    </source>
</reference>
<comment type="subunit">
    <text evidence="10">Heterodimer of HisH and HisF.</text>
</comment>
<dbReference type="PANTHER" id="PTHR42701:SF2">
    <property type="entry name" value="IMIDAZOLE GLYCEROL PHOSPHATE SYNTHASE SUBUNIT HISH 1"/>
    <property type="match status" value="1"/>
</dbReference>
<evidence type="ECO:0000313" key="14">
    <source>
        <dbReference type="Proteomes" id="UP000614811"/>
    </source>
</evidence>
<evidence type="ECO:0000256" key="11">
    <source>
        <dbReference type="PIRSR" id="PIRSR000495-1"/>
    </source>
</evidence>
<evidence type="ECO:0000259" key="12">
    <source>
        <dbReference type="Pfam" id="PF00117"/>
    </source>
</evidence>
<dbReference type="AlphaFoldDB" id="A0A918RXX4"/>
<dbReference type="CDD" id="cd01748">
    <property type="entry name" value="GATase1_IGP_Synthase"/>
    <property type="match status" value="1"/>
</dbReference>
<evidence type="ECO:0000256" key="1">
    <source>
        <dbReference type="ARBA" id="ARBA00005091"/>
    </source>
</evidence>